<organism evidence="1 2">
    <name type="scientific">Eretmocerus hayati</name>
    <dbReference type="NCBI Taxonomy" id="131215"/>
    <lineage>
        <taxon>Eukaryota</taxon>
        <taxon>Metazoa</taxon>
        <taxon>Ecdysozoa</taxon>
        <taxon>Arthropoda</taxon>
        <taxon>Hexapoda</taxon>
        <taxon>Insecta</taxon>
        <taxon>Pterygota</taxon>
        <taxon>Neoptera</taxon>
        <taxon>Endopterygota</taxon>
        <taxon>Hymenoptera</taxon>
        <taxon>Apocrita</taxon>
        <taxon>Proctotrupomorpha</taxon>
        <taxon>Chalcidoidea</taxon>
        <taxon>Aphelinidae</taxon>
        <taxon>Aphelininae</taxon>
        <taxon>Eretmocerus</taxon>
    </lineage>
</organism>
<dbReference type="Proteomes" id="UP001239111">
    <property type="component" value="Chromosome 2"/>
</dbReference>
<protein>
    <submittedName>
        <fullName evidence="1">Uncharacterized protein</fullName>
    </submittedName>
</protein>
<keyword evidence="2" id="KW-1185">Reference proteome</keyword>
<gene>
    <name evidence="1" type="ORF">QAD02_014809</name>
</gene>
<dbReference type="EMBL" id="CM056742">
    <property type="protein sequence ID" value="KAJ8679022.1"/>
    <property type="molecule type" value="Genomic_DNA"/>
</dbReference>
<name>A0ACC2P6H9_9HYME</name>
<evidence type="ECO:0000313" key="1">
    <source>
        <dbReference type="EMBL" id="KAJ8679022.1"/>
    </source>
</evidence>
<evidence type="ECO:0000313" key="2">
    <source>
        <dbReference type="Proteomes" id="UP001239111"/>
    </source>
</evidence>
<reference evidence="1" key="1">
    <citation type="submission" date="2023-04" db="EMBL/GenBank/DDBJ databases">
        <title>A chromosome-level genome assembly of the parasitoid wasp Eretmocerus hayati.</title>
        <authorList>
            <person name="Zhong Y."/>
            <person name="Liu S."/>
            <person name="Liu Y."/>
        </authorList>
    </citation>
    <scope>NUCLEOTIDE SEQUENCE</scope>
    <source>
        <strain evidence="1">ZJU_SS_LIU_2023</strain>
    </source>
</reference>
<sequence length="347" mass="39541">MLLSKGMRRGAVVLLLPLLAASCTSQSFKSAKFRHESKILNSSQIKTLADLTDETHMNEVLDNICIPRVVGTPGHDKVKEYIKSSLKGLGWSVETDTFSDRTPLGTRTFENIVAKWNPKAPRFLTLACHYDSKYERDYEFIGATDSAVPCMQLINLAKVMRDQLESIKDNDVNLMLLFFDGEEAFHIWGPDDSIYGARHLAAKWGKTNYKIGAENVSDLDRIDLLVLLDLIGAPNPKFYNFFSKSSRWHMEMLRAETSLANMGELSSDNYGSTRSRYFQNKNQRSYIEDDHIPFLQRDVPILHVIPSPFPDSWHTPEDNRATISMSTIENLNKIFRVFVASYLNMEV</sequence>
<proteinExistence type="predicted"/>
<comment type="caution">
    <text evidence="1">The sequence shown here is derived from an EMBL/GenBank/DDBJ whole genome shotgun (WGS) entry which is preliminary data.</text>
</comment>
<accession>A0ACC2P6H9</accession>